<keyword evidence="2" id="KW-1185">Reference proteome</keyword>
<sequence length="151" mass="15473">VSASAVAGFICSPQTAIAHLGEGREVSINAAAGGSPRYTSIEPAGEQAAAAQSAECDEPEVAATVIEGFPSRLTGRLLYLPADNLNTDGIYPGKYTYQDDITPEVMAKVVMENYDPAFATIVQSNDVVASGANFGTGSSREQAATALLASG</sequence>
<accession>A0ACC1H5Y1</accession>
<gene>
    <name evidence="1" type="primary">LYS4_3</name>
    <name evidence="1" type="ORF">EV182_008899</name>
</gene>
<protein>
    <submittedName>
        <fullName evidence="1">Mitochondrial Homoaconitase</fullName>
        <ecNumber evidence="1">4.2.1.36</ecNumber>
    </submittedName>
</protein>
<proteinExistence type="predicted"/>
<comment type="caution">
    <text evidence="1">The sequence shown here is derived from an EMBL/GenBank/DDBJ whole genome shotgun (WGS) entry which is preliminary data.</text>
</comment>
<evidence type="ECO:0000313" key="1">
    <source>
        <dbReference type="EMBL" id="KAJ1669138.1"/>
    </source>
</evidence>
<dbReference type="EC" id="4.2.1.36" evidence="1"/>
<dbReference type="EMBL" id="JAMZIH010010157">
    <property type="protein sequence ID" value="KAJ1669138.1"/>
    <property type="molecule type" value="Genomic_DNA"/>
</dbReference>
<dbReference type="Proteomes" id="UP001145114">
    <property type="component" value="Unassembled WGS sequence"/>
</dbReference>
<keyword evidence="1" id="KW-0456">Lyase</keyword>
<organism evidence="1 2">
    <name type="scientific">Spiromyces aspiralis</name>
    <dbReference type="NCBI Taxonomy" id="68401"/>
    <lineage>
        <taxon>Eukaryota</taxon>
        <taxon>Fungi</taxon>
        <taxon>Fungi incertae sedis</taxon>
        <taxon>Zoopagomycota</taxon>
        <taxon>Kickxellomycotina</taxon>
        <taxon>Kickxellomycetes</taxon>
        <taxon>Kickxellales</taxon>
        <taxon>Kickxellaceae</taxon>
        <taxon>Spiromyces</taxon>
    </lineage>
</organism>
<reference evidence="1" key="1">
    <citation type="submission" date="2022-06" db="EMBL/GenBank/DDBJ databases">
        <title>Phylogenomic reconstructions and comparative analyses of Kickxellomycotina fungi.</title>
        <authorList>
            <person name="Reynolds N.K."/>
            <person name="Stajich J.E."/>
            <person name="Barry K."/>
            <person name="Grigoriev I.V."/>
            <person name="Crous P."/>
            <person name="Smith M.E."/>
        </authorList>
    </citation>
    <scope>NUCLEOTIDE SEQUENCE</scope>
    <source>
        <strain evidence="1">RSA 2271</strain>
    </source>
</reference>
<feature type="non-terminal residue" evidence="1">
    <location>
        <position position="1"/>
    </location>
</feature>
<name>A0ACC1H5Y1_9FUNG</name>
<feature type="non-terminal residue" evidence="1">
    <location>
        <position position="151"/>
    </location>
</feature>
<evidence type="ECO:0000313" key="2">
    <source>
        <dbReference type="Proteomes" id="UP001145114"/>
    </source>
</evidence>